<reference evidence="4" key="1">
    <citation type="submission" date="2016-10" db="EMBL/GenBank/DDBJ databases">
        <authorList>
            <person name="de Groot N.N."/>
        </authorList>
    </citation>
    <scope>NUCLEOTIDE SEQUENCE [LARGE SCALE GENOMIC DNA]</scope>
    <source>
        <strain evidence="4">10nlg</strain>
    </source>
</reference>
<dbReference type="AlphaFoldDB" id="A0A1H9VJQ1"/>
<evidence type="ECO:0000259" key="2">
    <source>
        <dbReference type="Pfam" id="PF26154"/>
    </source>
</evidence>
<dbReference type="STRING" id="1464123.SAMN05444126_12112"/>
<evidence type="ECO:0000256" key="1">
    <source>
        <dbReference type="SAM" id="Coils"/>
    </source>
</evidence>
<dbReference type="RefSeq" id="WP_093073824.1">
    <property type="nucleotide sequence ID" value="NZ_BJVE01000041.1"/>
</dbReference>
<feature type="domain" description="DUF8042" evidence="2">
    <location>
        <begin position="4"/>
        <end position="118"/>
    </location>
</feature>
<dbReference type="OrthoDB" id="2874105at2"/>
<accession>A0A1H9VJQ1</accession>
<keyword evidence="4" id="KW-1185">Reference proteome</keyword>
<feature type="coiled-coil region" evidence="1">
    <location>
        <begin position="9"/>
        <end position="36"/>
    </location>
</feature>
<keyword evidence="1" id="KW-0175">Coiled coil</keyword>
<proteinExistence type="predicted"/>
<evidence type="ECO:0000313" key="4">
    <source>
        <dbReference type="Proteomes" id="UP000199318"/>
    </source>
</evidence>
<dbReference type="InterPro" id="IPR058355">
    <property type="entry name" value="DUF8042"/>
</dbReference>
<protein>
    <recommendedName>
        <fullName evidence="2">DUF8042 domain-containing protein</fullName>
    </recommendedName>
</protein>
<organism evidence="3 4">
    <name type="scientific">Salisediminibacterium halotolerans</name>
    <dbReference type="NCBI Taxonomy" id="517425"/>
    <lineage>
        <taxon>Bacteria</taxon>
        <taxon>Bacillati</taxon>
        <taxon>Bacillota</taxon>
        <taxon>Bacilli</taxon>
        <taxon>Bacillales</taxon>
        <taxon>Bacillaceae</taxon>
        <taxon>Salisediminibacterium</taxon>
    </lineage>
</organism>
<name>A0A1H9VJQ1_9BACI</name>
<comment type="caution">
    <text evidence="3">The sequence shown here is derived from an EMBL/GenBank/DDBJ whole genome shotgun (WGS) entry which is preliminary data.</text>
</comment>
<evidence type="ECO:0000313" key="3">
    <source>
        <dbReference type="EMBL" id="SES21567.1"/>
    </source>
</evidence>
<dbReference type="Proteomes" id="UP000199318">
    <property type="component" value="Unassembled WGS sequence"/>
</dbReference>
<dbReference type="Pfam" id="PF26154">
    <property type="entry name" value="DUF8042"/>
    <property type="match status" value="1"/>
</dbReference>
<gene>
    <name evidence="3" type="ORF">SAMN05444126_12112</name>
</gene>
<sequence length="123" mass="14159">MKRKDREVCQEVLRLADLLEEELAQLHKQLNDNNLKVSSAMIESVIKRFMSANQEIAKVRGEIDTTVLKSEAMAVQQGFDYVVNAYEEEQVGKVLEIIQFTLKPRVKTWRAKVHDVIGPYAQK</sequence>
<dbReference type="EMBL" id="FOGV01000021">
    <property type="protein sequence ID" value="SES21567.1"/>
    <property type="molecule type" value="Genomic_DNA"/>
</dbReference>